<organism evidence="13 14">
    <name type="scientific">Litoribacillus peritrichatus</name>
    <dbReference type="NCBI Taxonomy" id="718191"/>
    <lineage>
        <taxon>Bacteria</taxon>
        <taxon>Pseudomonadati</taxon>
        <taxon>Pseudomonadota</taxon>
        <taxon>Gammaproteobacteria</taxon>
        <taxon>Oceanospirillales</taxon>
        <taxon>Oceanospirillaceae</taxon>
        <taxon>Litoribacillus</taxon>
    </lineage>
</organism>
<evidence type="ECO:0000256" key="3">
    <source>
        <dbReference type="ARBA" id="ARBA00022448"/>
    </source>
</evidence>
<evidence type="ECO:0000256" key="6">
    <source>
        <dbReference type="ARBA" id="ARBA00022692"/>
    </source>
</evidence>
<feature type="region of interest" description="Disordered" evidence="11">
    <location>
        <begin position="54"/>
        <end position="82"/>
    </location>
</feature>
<evidence type="ECO:0000313" key="14">
    <source>
        <dbReference type="Proteomes" id="UP001501565"/>
    </source>
</evidence>
<keyword evidence="9" id="KW-0472">Membrane</keyword>
<evidence type="ECO:0000259" key="12">
    <source>
        <dbReference type="PROSITE" id="PS52015"/>
    </source>
</evidence>
<name>A0ABP7MK69_9GAMM</name>
<comment type="similarity">
    <text evidence="2 10">Belongs to the TonB family.</text>
</comment>
<comment type="caution">
    <text evidence="13">The sequence shown here is derived from an EMBL/GenBank/DDBJ whole genome shotgun (WGS) entry which is preliminary data.</text>
</comment>
<keyword evidence="8" id="KW-1133">Transmembrane helix</keyword>
<dbReference type="SUPFAM" id="SSF74653">
    <property type="entry name" value="TolA/TonB C-terminal domain"/>
    <property type="match status" value="1"/>
</dbReference>
<dbReference type="InterPro" id="IPR051045">
    <property type="entry name" value="TonB-dependent_transducer"/>
</dbReference>
<dbReference type="PANTHER" id="PTHR33446">
    <property type="entry name" value="PROTEIN TONB-RELATED"/>
    <property type="match status" value="1"/>
</dbReference>
<dbReference type="PROSITE" id="PS52015">
    <property type="entry name" value="TONB_CTD"/>
    <property type="match status" value="1"/>
</dbReference>
<gene>
    <name evidence="13" type="ORF">GCM10022277_21280</name>
</gene>
<evidence type="ECO:0000256" key="9">
    <source>
        <dbReference type="ARBA" id="ARBA00023136"/>
    </source>
</evidence>
<dbReference type="EMBL" id="BAABBN010000007">
    <property type="protein sequence ID" value="GAA3925097.1"/>
    <property type="molecule type" value="Genomic_DNA"/>
</dbReference>
<keyword evidence="7 10" id="KW-0653">Protein transport</keyword>
<dbReference type="NCBIfam" id="TIGR01352">
    <property type="entry name" value="tonB_Cterm"/>
    <property type="match status" value="1"/>
</dbReference>
<evidence type="ECO:0000313" key="13">
    <source>
        <dbReference type="EMBL" id="GAA3925097.1"/>
    </source>
</evidence>
<dbReference type="Pfam" id="PF03544">
    <property type="entry name" value="TonB_C"/>
    <property type="match status" value="1"/>
</dbReference>
<proteinExistence type="inferred from homology"/>
<dbReference type="InterPro" id="IPR037682">
    <property type="entry name" value="TonB_C"/>
</dbReference>
<comment type="function">
    <text evidence="10">Interacts with outer membrane receptor proteins that carry out high-affinity binding and energy dependent uptake into the periplasmic space of specific substrates. It could act to transduce energy from the cytoplasmic membrane to specific energy-requiring processes in the outer membrane, resulting in the release into the periplasm of ligands bound by these outer membrane proteins.</text>
</comment>
<keyword evidence="14" id="KW-1185">Reference proteome</keyword>
<dbReference type="RefSeq" id="WP_344798374.1">
    <property type="nucleotide sequence ID" value="NZ_BAABBN010000007.1"/>
</dbReference>
<dbReference type="PRINTS" id="PR01374">
    <property type="entry name" value="TONBPROTEIN"/>
</dbReference>
<evidence type="ECO:0000256" key="4">
    <source>
        <dbReference type="ARBA" id="ARBA00022475"/>
    </source>
</evidence>
<dbReference type="Proteomes" id="UP001501565">
    <property type="component" value="Unassembled WGS sequence"/>
</dbReference>
<accession>A0ABP7MK69</accession>
<feature type="domain" description="TonB C-terminal" evidence="12">
    <location>
        <begin position="124"/>
        <end position="217"/>
    </location>
</feature>
<feature type="compositionally biased region" description="Pro residues" evidence="11">
    <location>
        <begin position="60"/>
        <end position="77"/>
    </location>
</feature>
<comment type="subcellular location">
    <subcellularLocation>
        <location evidence="1 10">Cell inner membrane</location>
        <topology evidence="1 10">Single-pass membrane protein</topology>
        <orientation evidence="1 10">Periplasmic side</orientation>
    </subcellularLocation>
</comment>
<sequence length="217" mass="24704">MRALWFFPAALLVVIGLFMFMAQLAGSGKQYQMKKEDALSLNMLRMRFDSDVQLREREPPPPPPVIQPDSTPQPPMPKAMSAPKMDMPKIDVPDVSFDSSFKIEATPPSVPVMAAPTDLVNELSLEMAQMPKKRVNPQYPRRALQRKVTGKLLVEFIVDVEGRVEMDSIVFLEAEPKGVFERTVRKSLARWRFNPLVRDGQAVRFKSRQPFNFTLSK</sequence>
<dbReference type="Gene3D" id="3.30.1150.10">
    <property type="match status" value="1"/>
</dbReference>
<keyword evidence="10" id="KW-0735">Signal-anchor</keyword>
<reference evidence="14" key="1">
    <citation type="journal article" date="2019" name="Int. J. Syst. Evol. Microbiol.">
        <title>The Global Catalogue of Microorganisms (GCM) 10K type strain sequencing project: providing services to taxonomists for standard genome sequencing and annotation.</title>
        <authorList>
            <consortium name="The Broad Institute Genomics Platform"/>
            <consortium name="The Broad Institute Genome Sequencing Center for Infectious Disease"/>
            <person name="Wu L."/>
            <person name="Ma J."/>
        </authorList>
    </citation>
    <scope>NUCLEOTIDE SEQUENCE [LARGE SCALE GENOMIC DNA]</scope>
    <source>
        <strain evidence="14">JCM 17551</strain>
    </source>
</reference>
<evidence type="ECO:0000256" key="11">
    <source>
        <dbReference type="SAM" id="MobiDB-lite"/>
    </source>
</evidence>
<evidence type="ECO:0000256" key="8">
    <source>
        <dbReference type="ARBA" id="ARBA00022989"/>
    </source>
</evidence>
<keyword evidence="5 10" id="KW-0997">Cell inner membrane</keyword>
<evidence type="ECO:0000256" key="2">
    <source>
        <dbReference type="ARBA" id="ARBA00006555"/>
    </source>
</evidence>
<evidence type="ECO:0000256" key="1">
    <source>
        <dbReference type="ARBA" id="ARBA00004383"/>
    </source>
</evidence>
<evidence type="ECO:0000256" key="7">
    <source>
        <dbReference type="ARBA" id="ARBA00022927"/>
    </source>
</evidence>
<dbReference type="InterPro" id="IPR006260">
    <property type="entry name" value="TonB/TolA_C"/>
</dbReference>
<keyword evidence="4 10" id="KW-1003">Cell membrane</keyword>
<keyword evidence="6" id="KW-0812">Transmembrane</keyword>
<protein>
    <recommendedName>
        <fullName evidence="10">Protein TonB</fullName>
    </recommendedName>
</protein>
<dbReference type="InterPro" id="IPR003538">
    <property type="entry name" value="TonB"/>
</dbReference>
<evidence type="ECO:0000256" key="10">
    <source>
        <dbReference type="RuleBase" id="RU362123"/>
    </source>
</evidence>
<evidence type="ECO:0000256" key="5">
    <source>
        <dbReference type="ARBA" id="ARBA00022519"/>
    </source>
</evidence>
<keyword evidence="3 10" id="KW-0813">Transport</keyword>